<reference evidence="2 3" key="1">
    <citation type="submission" date="2020-08" db="EMBL/GenBank/DDBJ databases">
        <title>Genomic Encyclopedia of Type Strains, Phase III (KMG-III): the genomes of soil and plant-associated and newly described type strains.</title>
        <authorList>
            <person name="Whitman W."/>
        </authorList>
    </citation>
    <scope>NUCLEOTIDE SEQUENCE [LARGE SCALE GENOMIC DNA]</scope>
    <source>
        <strain evidence="2 3">CECT 8305</strain>
    </source>
</reference>
<evidence type="ECO:0000313" key="3">
    <source>
        <dbReference type="Proteomes" id="UP000588098"/>
    </source>
</evidence>
<dbReference type="RefSeq" id="WP_184573352.1">
    <property type="nucleotide sequence ID" value="NZ_JACHJL010000009.1"/>
</dbReference>
<evidence type="ECO:0000313" key="2">
    <source>
        <dbReference type="EMBL" id="MBB5936792.1"/>
    </source>
</evidence>
<evidence type="ECO:0000256" key="1">
    <source>
        <dbReference type="SAM" id="MobiDB-lite"/>
    </source>
</evidence>
<name>A0A7W9QCR0_9ACTN</name>
<proteinExistence type="predicted"/>
<organism evidence="2 3">
    <name type="scientific">Streptomyces zagrosensis</name>
    <dbReference type="NCBI Taxonomy" id="1042984"/>
    <lineage>
        <taxon>Bacteria</taxon>
        <taxon>Bacillati</taxon>
        <taxon>Actinomycetota</taxon>
        <taxon>Actinomycetes</taxon>
        <taxon>Kitasatosporales</taxon>
        <taxon>Streptomycetaceae</taxon>
        <taxon>Streptomyces</taxon>
    </lineage>
</organism>
<dbReference type="EMBL" id="JACHJL010000009">
    <property type="protein sequence ID" value="MBB5936792.1"/>
    <property type="molecule type" value="Genomic_DNA"/>
</dbReference>
<comment type="caution">
    <text evidence="2">The sequence shown here is derived from an EMBL/GenBank/DDBJ whole genome shotgun (WGS) entry which is preliminary data.</text>
</comment>
<feature type="region of interest" description="Disordered" evidence="1">
    <location>
        <begin position="1"/>
        <end position="84"/>
    </location>
</feature>
<protein>
    <submittedName>
        <fullName evidence="2">Uncharacterized protein</fullName>
    </submittedName>
</protein>
<dbReference type="AlphaFoldDB" id="A0A7W9QCR0"/>
<keyword evidence="3" id="KW-1185">Reference proteome</keyword>
<sequence length="84" mass="9186">MPIEPIDPETFHHDEPAAPTEPADGASGERNVEAPEADTAEQRTGIAPDSHSDEQPNDLDLTTANPADVAEQYRIVETDEDDYR</sequence>
<dbReference type="Proteomes" id="UP000588098">
    <property type="component" value="Unassembled WGS sequence"/>
</dbReference>
<gene>
    <name evidence="2" type="ORF">FHS42_003869</name>
</gene>
<accession>A0A7W9QCR0</accession>